<dbReference type="AlphaFoldDB" id="A0A9P1ELS4"/>
<evidence type="ECO:0000256" key="1">
    <source>
        <dbReference type="SAM" id="MobiDB-lite"/>
    </source>
</evidence>
<dbReference type="OrthoDB" id="10556300at2759"/>
<reference evidence="2" key="1">
    <citation type="submission" date="2022-07" db="EMBL/GenBank/DDBJ databases">
        <authorList>
            <person name="Macas J."/>
            <person name="Novak P."/>
            <person name="Neumann P."/>
        </authorList>
    </citation>
    <scope>NUCLEOTIDE SEQUENCE</scope>
</reference>
<protein>
    <submittedName>
        <fullName evidence="2">Uncharacterized protein</fullName>
    </submittedName>
</protein>
<evidence type="ECO:0000313" key="3">
    <source>
        <dbReference type="Proteomes" id="UP001152484"/>
    </source>
</evidence>
<evidence type="ECO:0000313" key="2">
    <source>
        <dbReference type="EMBL" id="CAH9116465.1"/>
    </source>
</evidence>
<keyword evidence="3" id="KW-1185">Reference proteome</keyword>
<dbReference type="EMBL" id="CAMAPE010000070">
    <property type="protein sequence ID" value="CAH9116465.1"/>
    <property type="molecule type" value="Genomic_DNA"/>
</dbReference>
<organism evidence="2 3">
    <name type="scientific">Cuscuta europaea</name>
    <name type="common">European dodder</name>
    <dbReference type="NCBI Taxonomy" id="41803"/>
    <lineage>
        <taxon>Eukaryota</taxon>
        <taxon>Viridiplantae</taxon>
        <taxon>Streptophyta</taxon>
        <taxon>Embryophyta</taxon>
        <taxon>Tracheophyta</taxon>
        <taxon>Spermatophyta</taxon>
        <taxon>Magnoliopsida</taxon>
        <taxon>eudicotyledons</taxon>
        <taxon>Gunneridae</taxon>
        <taxon>Pentapetalae</taxon>
        <taxon>asterids</taxon>
        <taxon>lamiids</taxon>
        <taxon>Solanales</taxon>
        <taxon>Convolvulaceae</taxon>
        <taxon>Cuscuteae</taxon>
        <taxon>Cuscuta</taxon>
        <taxon>Cuscuta subgen. Cuscuta</taxon>
    </lineage>
</organism>
<gene>
    <name evidence="2" type="ORF">CEURO_LOCUS21164</name>
</gene>
<sequence>MPKVTGKNKDALYPTKSSSRLKAKAQAKEMEEAISAMEQIRDTDFDIESDASETEETPKNTSTEPALEEANGDSNPSPLQKEDDVMQANDKGKEVIDHVVNLLKGINEGASMGEALVLTEPQTQQGGSVSDLYVAALGKTFTWKDTETSNTKSFASLFKDNREPEKGMKLRYIEPVGDYVDFSMGVMKSMVEIWGHCLVGYFAGRYLGFKPIQELVSK</sequence>
<dbReference type="Proteomes" id="UP001152484">
    <property type="component" value="Unassembled WGS sequence"/>
</dbReference>
<name>A0A9P1ELS4_CUSEU</name>
<proteinExistence type="predicted"/>
<comment type="caution">
    <text evidence="2">The sequence shown here is derived from an EMBL/GenBank/DDBJ whole genome shotgun (WGS) entry which is preliminary data.</text>
</comment>
<feature type="region of interest" description="Disordered" evidence="1">
    <location>
        <begin position="1"/>
        <end position="82"/>
    </location>
</feature>
<feature type="compositionally biased region" description="Acidic residues" evidence="1">
    <location>
        <begin position="45"/>
        <end position="55"/>
    </location>
</feature>
<accession>A0A9P1ELS4</accession>